<dbReference type="OMA" id="RINMEGY"/>
<dbReference type="InterPro" id="IPR036691">
    <property type="entry name" value="Endo/exonu/phosph_ase_sf"/>
</dbReference>
<reference evidence="1" key="1">
    <citation type="submission" date="2015-12" db="EMBL/GenBank/DDBJ databases">
        <title>Update maize B73 reference genome by single molecule sequencing technologies.</title>
        <authorList>
            <consortium name="Maize Genome Sequencing Project"/>
            <person name="Ware D."/>
        </authorList>
    </citation>
    <scope>NUCLEOTIDE SEQUENCE [LARGE SCALE GENOMIC DNA]</scope>
    <source>
        <tissue evidence="1">Seedling</tissue>
    </source>
</reference>
<name>A0A1D6MQ73_MAIZE</name>
<accession>A0A1D6MQ73</accession>
<evidence type="ECO:0008006" key="2">
    <source>
        <dbReference type="Google" id="ProtNLM"/>
    </source>
</evidence>
<dbReference type="InParanoid" id="A0A1D6MQ73"/>
<organism evidence="1">
    <name type="scientific">Zea mays</name>
    <name type="common">Maize</name>
    <dbReference type="NCBI Taxonomy" id="4577"/>
    <lineage>
        <taxon>Eukaryota</taxon>
        <taxon>Viridiplantae</taxon>
        <taxon>Streptophyta</taxon>
        <taxon>Embryophyta</taxon>
        <taxon>Tracheophyta</taxon>
        <taxon>Spermatophyta</taxon>
        <taxon>Magnoliopsida</taxon>
        <taxon>Liliopsida</taxon>
        <taxon>Poales</taxon>
        <taxon>Poaceae</taxon>
        <taxon>PACMAD clade</taxon>
        <taxon>Panicoideae</taxon>
        <taxon>Andropogonodae</taxon>
        <taxon>Andropogoneae</taxon>
        <taxon>Tripsacinae</taxon>
        <taxon>Zea</taxon>
    </lineage>
</organism>
<dbReference type="SUPFAM" id="SSF56219">
    <property type="entry name" value="DNase I-like"/>
    <property type="match status" value="1"/>
</dbReference>
<dbReference type="AlphaFoldDB" id="A0A1D6MQ73"/>
<evidence type="ECO:0000313" key="1">
    <source>
        <dbReference type="EMBL" id="ONM31165.1"/>
    </source>
</evidence>
<gene>
    <name evidence="1" type="ORF">ZEAMMB73_Zm00001d040321</name>
</gene>
<sequence length="398" mass="45980">MEMKLNRKPLGRNPLSDVPYRNPGKLRGLVDATSRRRVNILCVQETKWKGQRVKEVENTSLLWYSGTVVDKNGLGILIDKSLKDKVVDVKRQGDMIILVKLVWGCSLEHYKCICPQVGLRESEKKQYPTNEKLFIGGDLNGHVGSTNVGYELARGGFGDKQAKFARTKWWKLKEDISKVFKERVFVEGTWSEEEDAKNMWVKMATCIKKVASEVFGVTKGSKGEPKDTWRWTEDVQKAIKEKKECYRSLFHDRSTINIETYKVAKKTAKRVEGKNDVYKMVRIRERNTRYLNQVKCIKDEMDQLLVKGQDIKQRWQRIQELEVKEALKRMKGGKAMGPDGIPIEVWRCLGDTAIVWLTKLFNHIFQSNKMLDEWSTLVPIFKYKGDIKVVPTIKGLSS</sequence>
<dbReference type="EMBL" id="CM007649">
    <property type="protein sequence ID" value="ONM31165.1"/>
    <property type="molecule type" value="Genomic_DNA"/>
</dbReference>
<dbReference type="STRING" id="4577.A0A1D6MQ73"/>
<protein>
    <recommendedName>
        <fullName evidence="2">Endonuclease/exonuclease/phosphatase domain-containing protein</fullName>
    </recommendedName>
</protein>
<dbReference type="Gene3D" id="3.60.10.10">
    <property type="entry name" value="Endonuclease/exonuclease/phosphatase"/>
    <property type="match status" value="1"/>
</dbReference>
<dbReference type="PANTHER" id="PTHR19446">
    <property type="entry name" value="REVERSE TRANSCRIPTASES"/>
    <property type="match status" value="1"/>
</dbReference>
<proteinExistence type="predicted"/>